<evidence type="ECO:0000256" key="1">
    <source>
        <dbReference type="SAM" id="Phobius"/>
    </source>
</evidence>
<organism evidence="2">
    <name type="scientific">Anopheles braziliensis</name>
    <dbReference type="NCBI Taxonomy" id="58242"/>
    <lineage>
        <taxon>Eukaryota</taxon>
        <taxon>Metazoa</taxon>
        <taxon>Ecdysozoa</taxon>
        <taxon>Arthropoda</taxon>
        <taxon>Hexapoda</taxon>
        <taxon>Insecta</taxon>
        <taxon>Pterygota</taxon>
        <taxon>Neoptera</taxon>
        <taxon>Endopterygota</taxon>
        <taxon>Diptera</taxon>
        <taxon>Nematocera</taxon>
        <taxon>Culicoidea</taxon>
        <taxon>Culicidae</taxon>
        <taxon>Anophelinae</taxon>
        <taxon>Anopheles</taxon>
    </lineage>
</organism>
<proteinExistence type="predicted"/>
<keyword evidence="1" id="KW-0472">Membrane</keyword>
<feature type="transmembrane region" description="Helical" evidence="1">
    <location>
        <begin position="61"/>
        <end position="78"/>
    </location>
</feature>
<name>A0A2M3ZTP2_9DIPT</name>
<feature type="transmembrane region" description="Helical" evidence="1">
    <location>
        <begin position="34"/>
        <end position="54"/>
    </location>
</feature>
<evidence type="ECO:0000313" key="2">
    <source>
        <dbReference type="EMBL" id="MBW31852.1"/>
    </source>
</evidence>
<keyword evidence="1" id="KW-1133">Transmembrane helix</keyword>
<dbReference type="EMBL" id="GGFM01011101">
    <property type="protein sequence ID" value="MBW31852.1"/>
    <property type="molecule type" value="Transcribed_RNA"/>
</dbReference>
<protein>
    <submittedName>
        <fullName evidence="2">Putative secreted peptide</fullName>
    </submittedName>
</protein>
<dbReference type="AlphaFoldDB" id="A0A2M3ZTP2"/>
<keyword evidence="1" id="KW-0812">Transmembrane</keyword>
<accession>A0A2M3ZTP2</accession>
<reference evidence="2" key="1">
    <citation type="submission" date="2018-01" db="EMBL/GenBank/DDBJ databases">
        <title>An insight into the sialome of Amazonian anophelines.</title>
        <authorList>
            <person name="Ribeiro J.M."/>
            <person name="Scarpassa V."/>
            <person name="Calvo E."/>
        </authorList>
    </citation>
    <scope>NUCLEOTIDE SEQUENCE</scope>
    <source>
        <tissue evidence="2">Salivary glands</tissue>
    </source>
</reference>
<sequence>MFILTLAIFIVSFCNSSAKRLSFFIVFPPYRFPILILRLVVLFCRCLLVLLLLLFWDSSSCFNVFLSISISFFIVLLLL</sequence>